<dbReference type="Proteomes" id="UP000595009">
    <property type="component" value="Chromosome"/>
</dbReference>
<dbReference type="EMBL" id="CP063120">
    <property type="protein sequence ID" value="QOR17834.1"/>
    <property type="molecule type" value="Genomic_DNA"/>
</dbReference>
<dbReference type="AlphaFoldDB" id="A0A7M1P049"/>
<gene>
    <name evidence="1" type="ORF">INP94_02795</name>
</gene>
<sequence>MKKIQFKEGDLFFINDIKVGKKVFSFENKYRLGKLIYISSLFKDMIGFIPSEDTFNTIPENLNEIKFLENVIYTGNSELKNSNWKIIGYQNITNNEITLTKRRVANAIMIKDDEIRICTDDDYKKYKNQGIAGLAAVHYLLTNI</sequence>
<evidence type="ECO:0008006" key="3">
    <source>
        <dbReference type="Google" id="ProtNLM"/>
    </source>
</evidence>
<evidence type="ECO:0000313" key="2">
    <source>
        <dbReference type="Proteomes" id="UP000595009"/>
    </source>
</evidence>
<evidence type="ECO:0000313" key="1">
    <source>
        <dbReference type="EMBL" id="QOR17834.1"/>
    </source>
</evidence>
<name>A0A7M1P049_HAEPA</name>
<reference evidence="1 2" key="1">
    <citation type="submission" date="2020-10" db="EMBL/GenBank/DDBJ databases">
        <title>Genomic diversity and antimicrobial resistance of Haemophilus colonising the airways of young children with cystic fibrosis.</title>
        <authorList>
            <person name="Watts S.C."/>
            <person name="Judd L.M."/>
            <person name="Carzino R."/>
            <person name="Ranganathan S."/>
            <person name="Holt K.E."/>
        </authorList>
    </citation>
    <scope>NUCLEOTIDE SEQUENCE [LARGE SCALE GENOMIC DNA]</scope>
    <source>
        <strain evidence="1 2">M1C137_2</strain>
    </source>
</reference>
<protein>
    <recommendedName>
        <fullName evidence="3">Immunity protein 26</fullName>
    </recommendedName>
</protein>
<organism evidence="1 2">
    <name type="scientific">Haemophilus parainfluenzae</name>
    <dbReference type="NCBI Taxonomy" id="729"/>
    <lineage>
        <taxon>Bacteria</taxon>
        <taxon>Pseudomonadati</taxon>
        <taxon>Pseudomonadota</taxon>
        <taxon>Gammaproteobacteria</taxon>
        <taxon>Pasteurellales</taxon>
        <taxon>Pasteurellaceae</taxon>
        <taxon>Haemophilus</taxon>
    </lineage>
</organism>
<accession>A0A7M1P049</accession>
<proteinExistence type="predicted"/>
<dbReference type="RefSeq" id="WP_197543971.1">
    <property type="nucleotide sequence ID" value="NZ_CP063120.1"/>
</dbReference>